<reference evidence="1 2" key="1">
    <citation type="submission" date="2022-12" db="EMBL/GenBank/DDBJ databases">
        <title>Hymenobacter canadensis sp. nov. isolated from lake water of the Cambridge Bay, Canada.</title>
        <authorList>
            <person name="Kim W.H."/>
            <person name="Lee Y.M."/>
        </authorList>
    </citation>
    <scope>NUCLEOTIDE SEQUENCE [LARGE SCALE GENOMIC DNA]</scope>
    <source>
        <strain evidence="1 2">PAMC 29467</strain>
    </source>
</reference>
<organism evidence="1 2">
    <name type="scientific">Hymenobacter canadensis</name>
    <dbReference type="NCBI Taxonomy" id="2999067"/>
    <lineage>
        <taxon>Bacteria</taxon>
        <taxon>Pseudomonadati</taxon>
        <taxon>Bacteroidota</taxon>
        <taxon>Cytophagia</taxon>
        <taxon>Cytophagales</taxon>
        <taxon>Hymenobacteraceae</taxon>
        <taxon>Hymenobacter</taxon>
    </lineage>
</organism>
<protein>
    <submittedName>
        <fullName evidence="1">Uncharacterized protein</fullName>
    </submittedName>
</protein>
<gene>
    <name evidence="1" type="ORF">O3303_05200</name>
</gene>
<name>A0ABY7LW47_9BACT</name>
<evidence type="ECO:0000313" key="2">
    <source>
        <dbReference type="Proteomes" id="UP001211005"/>
    </source>
</evidence>
<evidence type="ECO:0000313" key="1">
    <source>
        <dbReference type="EMBL" id="WBA42960.1"/>
    </source>
</evidence>
<accession>A0ABY7LW47</accession>
<dbReference type="Proteomes" id="UP001211005">
    <property type="component" value="Chromosome"/>
</dbReference>
<dbReference type="EMBL" id="CP114767">
    <property type="protein sequence ID" value="WBA42960.1"/>
    <property type="molecule type" value="Genomic_DNA"/>
</dbReference>
<keyword evidence="2" id="KW-1185">Reference proteome</keyword>
<dbReference type="RefSeq" id="WP_269561007.1">
    <property type="nucleotide sequence ID" value="NZ_CP114767.1"/>
</dbReference>
<proteinExistence type="predicted"/>
<sequence length="119" mass="13076">MPTPIHHLYAALNSPARELAEHLADNLARPVVLQDISALPAPDTQRPTRQQLRTELGVLRHQLDTVLYLLGVGQSQPHRYAQEIELLRADRIRIEGLVAGVEQQLAAPQALSQEGGLVA</sequence>